<dbReference type="Proteomes" id="UP000886723">
    <property type="component" value="Unassembled WGS sequence"/>
</dbReference>
<evidence type="ECO:0000313" key="2">
    <source>
        <dbReference type="EMBL" id="HIV13363.1"/>
    </source>
</evidence>
<gene>
    <name evidence="2" type="ORF">IAA63_09530</name>
</gene>
<evidence type="ECO:0000259" key="1">
    <source>
        <dbReference type="Pfam" id="PF04073"/>
    </source>
</evidence>
<dbReference type="PANTHER" id="PTHR30411:SF1">
    <property type="entry name" value="CYTOPLASMIC PROTEIN"/>
    <property type="match status" value="1"/>
</dbReference>
<dbReference type="Pfam" id="PF04073">
    <property type="entry name" value="tRNA_edit"/>
    <property type="match status" value="1"/>
</dbReference>
<comment type="caution">
    <text evidence="2">The sequence shown here is derived from an EMBL/GenBank/DDBJ whole genome shotgun (WGS) entry which is preliminary data.</text>
</comment>
<dbReference type="EMBL" id="DVON01000199">
    <property type="protein sequence ID" value="HIV13363.1"/>
    <property type="molecule type" value="Genomic_DNA"/>
</dbReference>
<protein>
    <submittedName>
        <fullName evidence="2">YbaK/EbsC family protein</fullName>
    </submittedName>
</protein>
<proteinExistence type="predicted"/>
<evidence type="ECO:0000313" key="3">
    <source>
        <dbReference type="Proteomes" id="UP000886723"/>
    </source>
</evidence>
<reference evidence="2" key="1">
    <citation type="submission" date="2020-10" db="EMBL/GenBank/DDBJ databases">
        <authorList>
            <person name="Gilroy R."/>
        </authorList>
    </citation>
    <scope>NUCLEOTIDE SEQUENCE</scope>
    <source>
        <strain evidence="2">ChiBcec2-4451</strain>
    </source>
</reference>
<accession>A0A9D1T7C7</accession>
<dbReference type="SUPFAM" id="SSF55826">
    <property type="entry name" value="YbaK/ProRS associated domain"/>
    <property type="match status" value="1"/>
</dbReference>
<sequence>MAIDKVKEYFRQFGKEQDVQEFQVSSATVELAAAALGVEGARIAKSMSFYEKEGDGCLIVVTAGDQKVDNAKFKHFFGMKAKMLKGEDVERLTGHAPGGVCPFCNPEGTRVYLDESMKRFEAVFPACGSANSAIRLTCEELEKYSGALGWVDVCKAAQ</sequence>
<name>A0A9D1T7C7_9FIRM</name>
<dbReference type="CDD" id="cd04333">
    <property type="entry name" value="ProX_deacylase"/>
    <property type="match status" value="1"/>
</dbReference>
<dbReference type="InterPro" id="IPR007214">
    <property type="entry name" value="YbaK/aa-tRNA-synth-assoc-dom"/>
</dbReference>
<dbReference type="PANTHER" id="PTHR30411">
    <property type="entry name" value="CYTOPLASMIC PROTEIN"/>
    <property type="match status" value="1"/>
</dbReference>
<dbReference type="AlphaFoldDB" id="A0A9D1T7C7"/>
<dbReference type="InterPro" id="IPR036754">
    <property type="entry name" value="YbaK/aa-tRNA-synt-asso_dom_sf"/>
</dbReference>
<feature type="domain" description="YbaK/aminoacyl-tRNA synthetase-associated" evidence="1">
    <location>
        <begin position="27"/>
        <end position="143"/>
    </location>
</feature>
<dbReference type="GO" id="GO:0002161">
    <property type="term" value="F:aminoacyl-tRNA deacylase activity"/>
    <property type="evidence" value="ECO:0007669"/>
    <property type="project" value="InterPro"/>
</dbReference>
<organism evidence="2 3">
    <name type="scientific">Candidatus Pullilachnospira stercoravium</name>
    <dbReference type="NCBI Taxonomy" id="2840913"/>
    <lineage>
        <taxon>Bacteria</taxon>
        <taxon>Bacillati</taxon>
        <taxon>Bacillota</taxon>
        <taxon>Clostridia</taxon>
        <taxon>Lachnospirales</taxon>
        <taxon>Lachnospiraceae</taxon>
        <taxon>Lachnospiraceae incertae sedis</taxon>
        <taxon>Candidatus Pullilachnospira</taxon>
    </lineage>
</organism>
<reference evidence="2" key="2">
    <citation type="journal article" date="2021" name="PeerJ">
        <title>Extensive microbial diversity within the chicken gut microbiome revealed by metagenomics and culture.</title>
        <authorList>
            <person name="Gilroy R."/>
            <person name="Ravi A."/>
            <person name="Getino M."/>
            <person name="Pursley I."/>
            <person name="Horton D.L."/>
            <person name="Alikhan N.F."/>
            <person name="Baker D."/>
            <person name="Gharbi K."/>
            <person name="Hall N."/>
            <person name="Watson M."/>
            <person name="Adriaenssens E.M."/>
            <person name="Foster-Nyarko E."/>
            <person name="Jarju S."/>
            <person name="Secka A."/>
            <person name="Antonio M."/>
            <person name="Oren A."/>
            <person name="Chaudhuri R.R."/>
            <person name="La Ragione R."/>
            <person name="Hildebrand F."/>
            <person name="Pallen M.J."/>
        </authorList>
    </citation>
    <scope>NUCLEOTIDE SEQUENCE</scope>
    <source>
        <strain evidence="2">ChiBcec2-4451</strain>
    </source>
</reference>
<dbReference type="Gene3D" id="3.90.960.10">
    <property type="entry name" value="YbaK/aminoacyl-tRNA synthetase-associated domain"/>
    <property type="match status" value="1"/>
</dbReference>